<dbReference type="InterPro" id="IPR048022">
    <property type="entry name" value="Ch_lyase_cyan"/>
</dbReference>
<accession>A2CDS0</accession>
<keyword evidence="1" id="KW-0456">Lyase</keyword>
<dbReference type="NCBIfam" id="NF037993">
    <property type="entry name" value="cyano_chori_ly"/>
    <property type="match status" value="1"/>
</dbReference>
<dbReference type="GO" id="GO:0016829">
    <property type="term" value="F:lyase activity"/>
    <property type="evidence" value="ECO:0007669"/>
    <property type="project" value="UniProtKB-KW"/>
</dbReference>
<dbReference type="EMBL" id="CP000554">
    <property type="protein sequence ID" value="ABM79630.1"/>
    <property type="molecule type" value="Genomic_DNA"/>
</dbReference>
<reference evidence="1 2" key="1">
    <citation type="journal article" date="2007" name="PLoS Genet.">
        <title>Patterns and implications of gene gain and loss in the evolution of Prochlorococcus.</title>
        <authorList>
            <person name="Kettler G.C."/>
            <person name="Martiny A.C."/>
            <person name="Huang K."/>
            <person name="Zucker J."/>
            <person name="Coleman M.L."/>
            <person name="Rodrigue S."/>
            <person name="Chen F."/>
            <person name="Lapidus A."/>
            <person name="Ferriera S."/>
            <person name="Johnson J."/>
            <person name="Steglich C."/>
            <person name="Church G.M."/>
            <person name="Richardson P."/>
            <person name="Chisholm S.W."/>
        </authorList>
    </citation>
    <scope>NUCLEOTIDE SEQUENCE [LARGE SCALE GENOMIC DNA]</scope>
    <source>
        <strain evidence="1 2">MIT 9303</strain>
    </source>
</reference>
<evidence type="ECO:0000313" key="2">
    <source>
        <dbReference type="Proteomes" id="UP000002274"/>
    </source>
</evidence>
<gene>
    <name evidence="1" type="primary">ubiC</name>
    <name evidence="1" type="ordered locus">P9303_29001</name>
</gene>
<dbReference type="InterPro" id="IPR028978">
    <property type="entry name" value="Chorismate_lyase_/UTRA_dom_sf"/>
</dbReference>
<evidence type="ECO:0000313" key="1">
    <source>
        <dbReference type="EMBL" id="ABM79630.1"/>
    </source>
</evidence>
<sequence>MLSGEGPWQLPGPWRLMLLGDGSPTRHLRLLTGHEVQVNLIAMQPEPNPDATAPQEVRELKPPLLRRQVWLICDSHTLAWAESWWNFDEAEKHLHNRNQPIWDSLTKGRSELFREVDGLGLVAADWLESAFGQTGPFWSRHYRFFRQERELTVIREVFSPELEKWLGPTPRQELQLCS</sequence>
<dbReference type="Gene3D" id="3.40.1410.10">
    <property type="entry name" value="Chorismate lyase-like"/>
    <property type="match status" value="1"/>
</dbReference>
<dbReference type="KEGG" id="pmf:P9303_29001"/>
<organism evidence="1 2">
    <name type="scientific">Prochlorococcus marinus (strain MIT 9303)</name>
    <dbReference type="NCBI Taxonomy" id="59922"/>
    <lineage>
        <taxon>Bacteria</taxon>
        <taxon>Bacillati</taxon>
        <taxon>Cyanobacteriota</taxon>
        <taxon>Cyanophyceae</taxon>
        <taxon>Synechococcales</taxon>
        <taxon>Prochlorococcaceae</taxon>
        <taxon>Prochlorococcus</taxon>
    </lineage>
</organism>
<dbReference type="Pfam" id="PF01947">
    <property type="entry name" value="Rv2949c-like"/>
    <property type="match status" value="1"/>
</dbReference>
<dbReference type="STRING" id="59922.P9303_29001"/>
<dbReference type="BioCyc" id="PMAR59922:G1G80-2543-MONOMER"/>
<dbReference type="InterPro" id="IPR002800">
    <property type="entry name" value="Rv2949c-like"/>
</dbReference>
<name>A2CDS0_PROM3</name>
<dbReference type="AlphaFoldDB" id="A2CDS0"/>
<dbReference type="HOGENOM" id="CLU_098450_0_0_3"/>
<dbReference type="SUPFAM" id="SSF64288">
    <property type="entry name" value="Chorismate lyase-like"/>
    <property type="match status" value="1"/>
</dbReference>
<dbReference type="Proteomes" id="UP000002274">
    <property type="component" value="Chromosome"/>
</dbReference>
<proteinExistence type="predicted"/>
<protein>
    <submittedName>
        <fullName evidence="1">4-hydroxybenzoate synthetase (Chorismate lyase)</fullName>
    </submittedName>
</protein>